<protein>
    <submittedName>
        <fullName evidence="2">Uncharacterized protein</fullName>
    </submittedName>
</protein>
<sequence>MIQDRVVETSEAKTILYALVHLETCQYRYKNSNRRPRGQHRKNKHSSSAYAYHLHKTIVVTLPGQGCTAAILPLLHQIFPHERHVFAYTGCVAAVDYSMNMTKNGRKAPSKSIKSRWDDGQCHYYDNDTMSRATASKKLRLDSATVPITPLRLVKGDDDSICNSTLTKKDQMFTECLAKLPDPNVAGIVEAWMSSVDTFLALKQDNDKHVASSSNADSYIPFVCRLHYLLDESGMTNMIPTGEIRSMKVNSDAEKSGDCDMRNRPSGITNKENTTQTNTHINLALMNALEYITGTRTRPLNGIHLQAAQSSLNDILQEQKSRLLGQITGSGKREKVDLNARVAIENCIFCHKGILIGDHILQDTVVPHVNWSLKAASEDDDSCACCFPGVGALENRIDNVAVELDNDGELRLEDTIYELGDQDGDEDELSGFGGIGGPNRSGFVDGKIGFAFDPTNFTD</sequence>
<dbReference type="EMBL" id="HBIO01010156">
    <property type="protein sequence ID" value="CAE0463026.1"/>
    <property type="molecule type" value="Transcribed_RNA"/>
</dbReference>
<feature type="region of interest" description="Disordered" evidence="1">
    <location>
        <begin position="252"/>
        <end position="273"/>
    </location>
</feature>
<organism evidence="2">
    <name type="scientific">Chaetoceros debilis</name>
    <dbReference type="NCBI Taxonomy" id="122233"/>
    <lineage>
        <taxon>Eukaryota</taxon>
        <taxon>Sar</taxon>
        <taxon>Stramenopiles</taxon>
        <taxon>Ochrophyta</taxon>
        <taxon>Bacillariophyta</taxon>
        <taxon>Coscinodiscophyceae</taxon>
        <taxon>Chaetocerotophycidae</taxon>
        <taxon>Chaetocerotales</taxon>
        <taxon>Chaetocerotaceae</taxon>
        <taxon>Chaetoceros</taxon>
    </lineage>
</organism>
<evidence type="ECO:0000313" key="2">
    <source>
        <dbReference type="EMBL" id="CAE0463026.1"/>
    </source>
</evidence>
<proteinExistence type="predicted"/>
<reference evidence="2" key="1">
    <citation type="submission" date="2021-01" db="EMBL/GenBank/DDBJ databases">
        <authorList>
            <person name="Corre E."/>
            <person name="Pelletier E."/>
            <person name="Niang G."/>
            <person name="Scheremetjew M."/>
            <person name="Finn R."/>
            <person name="Kale V."/>
            <person name="Holt S."/>
            <person name="Cochrane G."/>
            <person name="Meng A."/>
            <person name="Brown T."/>
            <person name="Cohen L."/>
        </authorList>
    </citation>
    <scope>NUCLEOTIDE SEQUENCE</scope>
    <source>
        <strain evidence="2">MM31A-1</strain>
    </source>
</reference>
<accession>A0A7S3V869</accession>
<gene>
    <name evidence="2" type="ORF">CDEB00056_LOCUS7867</name>
</gene>
<evidence type="ECO:0000256" key="1">
    <source>
        <dbReference type="SAM" id="MobiDB-lite"/>
    </source>
</evidence>
<feature type="compositionally biased region" description="Basic and acidic residues" evidence="1">
    <location>
        <begin position="252"/>
        <end position="263"/>
    </location>
</feature>
<name>A0A7S3V869_9STRA</name>
<dbReference type="AlphaFoldDB" id="A0A7S3V869"/>